<feature type="transmembrane region" description="Helical" evidence="7">
    <location>
        <begin position="45"/>
        <end position="66"/>
    </location>
</feature>
<dbReference type="Pfam" id="PF01790">
    <property type="entry name" value="LGT"/>
    <property type="match status" value="1"/>
</dbReference>
<dbReference type="Proteomes" id="UP000574276">
    <property type="component" value="Unassembled WGS sequence"/>
</dbReference>
<comment type="similarity">
    <text evidence="1 7">Belongs to the Lgt family.</text>
</comment>
<evidence type="ECO:0000256" key="7">
    <source>
        <dbReference type="HAMAP-Rule" id="MF_01147"/>
    </source>
</evidence>
<evidence type="ECO:0000313" key="8">
    <source>
        <dbReference type="EMBL" id="MBB2181284.1"/>
    </source>
</evidence>
<dbReference type="GO" id="GO:0008961">
    <property type="term" value="F:phosphatidylglycerol-prolipoprotein diacylglyceryl transferase activity"/>
    <property type="evidence" value="ECO:0007669"/>
    <property type="project" value="UniProtKB-UniRule"/>
</dbReference>
<accession>A0A839JVI0</accession>
<feature type="transmembrane region" description="Helical" evidence="7">
    <location>
        <begin position="116"/>
        <end position="141"/>
    </location>
</feature>
<keyword evidence="6 7" id="KW-0472">Membrane</keyword>
<comment type="caution">
    <text evidence="8">The sequence shown here is derived from an EMBL/GenBank/DDBJ whole genome shotgun (WGS) entry which is preliminary data.</text>
</comment>
<evidence type="ECO:0000256" key="2">
    <source>
        <dbReference type="ARBA" id="ARBA00022475"/>
    </source>
</evidence>
<evidence type="ECO:0000256" key="4">
    <source>
        <dbReference type="ARBA" id="ARBA00022692"/>
    </source>
</evidence>
<proteinExistence type="inferred from homology"/>
<sequence>MKNDLLTLGPVTVHGYGLMIAIGVIAAYLVGEYRAKRKSLQPEVMLDLTIWCLIGGILGARILYYITQIKDIIADPSLLINFTDGFVVYGGIIGGILSGFLFTKRKKLDFLKYFDLVMPSIALAQGFGRIGCFLAGCCYGVESHSHFSLVFPEGSFAPAGIPLVPTQLISSGLNFLHFFALIFLAKRVKADGQIAGFYLIFYSAGRFILEFFRGDLLRGSIGKLSTSQFISIFLFLIGLGIVVLCGVRAKKQEDTIQE</sequence>
<feature type="transmembrane region" description="Helical" evidence="7">
    <location>
        <begin position="229"/>
        <end position="247"/>
    </location>
</feature>
<dbReference type="HAMAP" id="MF_01147">
    <property type="entry name" value="Lgt"/>
    <property type="match status" value="1"/>
</dbReference>
<evidence type="ECO:0000256" key="1">
    <source>
        <dbReference type="ARBA" id="ARBA00007150"/>
    </source>
</evidence>
<comment type="subcellular location">
    <subcellularLocation>
        <location evidence="7">Cell membrane</location>
        <topology evidence="7">Multi-pass membrane protein</topology>
    </subcellularLocation>
</comment>
<dbReference type="RefSeq" id="WP_228351065.1">
    <property type="nucleotide sequence ID" value="NZ_JACEGA010000001.1"/>
</dbReference>
<comment type="pathway">
    <text evidence="7">Protein modification; lipoprotein biosynthesis (diacylglyceryl transfer).</text>
</comment>
<feature type="binding site" evidence="7">
    <location>
        <position position="129"/>
    </location>
    <ligand>
        <name>a 1,2-diacyl-sn-glycero-3-phospho-(1'-sn-glycerol)</name>
        <dbReference type="ChEBI" id="CHEBI:64716"/>
    </ligand>
</feature>
<comment type="catalytic activity">
    <reaction evidence="7">
        <text>L-cysteinyl-[prolipoprotein] + a 1,2-diacyl-sn-glycero-3-phospho-(1'-sn-glycerol) = an S-1,2-diacyl-sn-glyceryl-L-cysteinyl-[prolipoprotein] + sn-glycerol 1-phosphate + H(+)</text>
        <dbReference type="Rhea" id="RHEA:56712"/>
        <dbReference type="Rhea" id="RHEA-COMP:14679"/>
        <dbReference type="Rhea" id="RHEA-COMP:14680"/>
        <dbReference type="ChEBI" id="CHEBI:15378"/>
        <dbReference type="ChEBI" id="CHEBI:29950"/>
        <dbReference type="ChEBI" id="CHEBI:57685"/>
        <dbReference type="ChEBI" id="CHEBI:64716"/>
        <dbReference type="ChEBI" id="CHEBI:140658"/>
        <dbReference type="EC" id="2.5.1.145"/>
    </reaction>
</comment>
<name>A0A839JVI0_9FIRM</name>
<feature type="transmembrane region" description="Helical" evidence="7">
    <location>
        <begin position="86"/>
        <end position="104"/>
    </location>
</feature>
<protein>
    <recommendedName>
        <fullName evidence="7">Phosphatidylglycerol--prolipoprotein diacylglyceryl transferase</fullName>
        <ecNumber evidence="7">2.5.1.145</ecNumber>
    </recommendedName>
</protein>
<feature type="transmembrane region" description="Helical" evidence="7">
    <location>
        <begin position="192"/>
        <end position="209"/>
    </location>
</feature>
<keyword evidence="3 7" id="KW-0808">Transferase</keyword>
<comment type="function">
    <text evidence="7">Catalyzes the transfer of the diacylglyceryl group from phosphatidylglycerol to the sulfhydryl group of the N-terminal cysteine of a prolipoprotein, the first step in the formation of mature lipoproteins.</text>
</comment>
<evidence type="ECO:0000313" key="9">
    <source>
        <dbReference type="Proteomes" id="UP000574276"/>
    </source>
</evidence>
<dbReference type="GO" id="GO:0042158">
    <property type="term" value="P:lipoprotein biosynthetic process"/>
    <property type="evidence" value="ECO:0007669"/>
    <property type="project" value="UniProtKB-UniRule"/>
</dbReference>
<feature type="transmembrane region" description="Helical" evidence="7">
    <location>
        <begin position="161"/>
        <end position="185"/>
    </location>
</feature>
<dbReference type="AlphaFoldDB" id="A0A839JVI0"/>
<keyword evidence="9" id="KW-1185">Reference proteome</keyword>
<dbReference type="PANTHER" id="PTHR30589:SF0">
    <property type="entry name" value="PHOSPHATIDYLGLYCEROL--PROLIPOPROTEIN DIACYLGLYCERYL TRANSFERASE"/>
    <property type="match status" value="1"/>
</dbReference>
<dbReference type="PANTHER" id="PTHR30589">
    <property type="entry name" value="PROLIPOPROTEIN DIACYLGLYCERYL TRANSFERASE"/>
    <property type="match status" value="1"/>
</dbReference>
<evidence type="ECO:0000256" key="6">
    <source>
        <dbReference type="ARBA" id="ARBA00023136"/>
    </source>
</evidence>
<evidence type="ECO:0000256" key="3">
    <source>
        <dbReference type="ARBA" id="ARBA00022679"/>
    </source>
</evidence>
<dbReference type="NCBIfam" id="TIGR00544">
    <property type="entry name" value="lgt"/>
    <property type="match status" value="1"/>
</dbReference>
<keyword evidence="8" id="KW-0449">Lipoprotein</keyword>
<dbReference type="EC" id="2.5.1.145" evidence="7"/>
<dbReference type="GO" id="GO:0005886">
    <property type="term" value="C:plasma membrane"/>
    <property type="evidence" value="ECO:0007669"/>
    <property type="project" value="UniProtKB-SubCell"/>
</dbReference>
<reference evidence="8 9" key="1">
    <citation type="submission" date="2020-07" db="EMBL/GenBank/DDBJ databases">
        <title>Characterization and genome sequencing of isolate MD1, a novel member within the family Lachnospiraceae.</title>
        <authorList>
            <person name="Rettenmaier R."/>
            <person name="Di Bello L."/>
            <person name="Zinser C."/>
            <person name="Scheitz K."/>
            <person name="Liebl W."/>
            <person name="Zverlov V."/>
        </authorList>
    </citation>
    <scope>NUCLEOTIDE SEQUENCE [LARGE SCALE GENOMIC DNA]</scope>
    <source>
        <strain evidence="8 9">MD1</strain>
    </source>
</reference>
<evidence type="ECO:0000256" key="5">
    <source>
        <dbReference type="ARBA" id="ARBA00022989"/>
    </source>
</evidence>
<organism evidence="8 9">
    <name type="scientific">Variimorphobacter saccharofermentans</name>
    <dbReference type="NCBI Taxonomy" id="2755051"/>
    <lineage>
        <taxon>Bacteria</taxon>
        <taxon>Bacillati</taxon>
        <taxon>Bacillota</taxon>
        <taxon>Clostridia</taxon>
        <taxon>Lachnospirales</taxon>
        <taxon>Lachnospiraceae</taxon>
        <taxon>Variimorphobacter</taxon>
    </lineage>
</organism>
<keyword evidence="4 7" id="KW-0812">Transmembrane</keyword>
<keyword evidence="2 7" id="KW-1003">Cell membrane</keyword>
<dbReference type="UniPathway" id="UPA00664"/>
<feature type="transmembrane region" description="Helical" evidence="7">
    <location>
        <begin position="13"/>
        <end position="33"/>
    </location>
</feature>
<dbReference type="InterPro" id="IPR001640">
    <property type="entry name" value="Lgt"/>
</dbReference>
<dbReference type="NCBIfam" id="NF000778">
    <property type="entry name" value="PRK00052.3-4"/>
    <property type="match status" value="1"/>
</dbReference>
<dbReference type="EMBL" id="JACEGA010000001">
    <property type="protein sequence ID" value="MBB2181284.1"/>
    <property type="molecule type" value="Genomic_DNA"/>
</dbReference>
<keyword evidence="5 7" id="KW-1133">Transmembrane helix</keyword>
<gene>
    <name evidence="7" type="primary">lgt</name>
    <name evidence="8" type="ORF">H0486_00040</name>
</gene>